<dbReference type="STRING" id="765440.A0A0C3ELC4"/>
<sequence length="189" mass="21385">STCVNHHAMKDANKTRSGNLASSGIGTIDCIRHNFKRPNSVGDLQKGEKYINMNYLFFSSMSHSDFVSLTMSYDIVCQWHLYLWLRTMSFPHHFHIDLDGKKVTFLVLKFHLPAHVEKCQTVFSFNLTRGVGRADGEAPERGWSDINPLSSQTKQMGPASRREIIDDHFWDSNHKKVIGSGTGTLALIC</sequence>
<dbReference type="OrthoDB" id="3235114at2759"/>
<evidence type="ECO:0000256" key="1">
    <source>
        <dbReference type="SAM" id="MobiDB-lite"/>
    </source>
</evidence>
<protein>
    <submittedName>
        <fullName evidence="2">Uncharacterized protein</fullName>
    </submittedName>
</protein>
<feature type="non-terminal residue" evidence="2">
    <location>
        <position position="1"/>
    </location>
</feature>
<proteinExistence type="predicted"/>
<accession>A0A0C3ELC4</accession>
<dbReference type="AlphaFoldDB" id="A0A0C3ELC4"/>
<evidence type="ECO:0000313" key="2">
    <source>
        <dbReference type="EMBL" id="KIM73395.1"/>
    </source>
</evidence>
<gene>
    <name evidence="2" type="ORF">PILCRDRAFT_81152</name>
</gene>
<keyword evidence="3" id="KW-1185">Reference proteome</keyword>
<evidence type="ECO:0000313" key="3">
    <source>
        <dbReference type="Proteomes" id="UP000054166"/>
    </source>
</evidence>
<dbReference type="PANTHER" id="PTHR33104">
    <property type="entry name" value="SI:DKEY-29D5.2"/>
    <property type="match status" value="1"/>
</dbReference>
<dbReference type="InterPro" id="IPR040521">
    <property type="entry name" value="KDZ"/>
</dbReference>
<reference evidence="2 3" key="1">
    <citation type="submission" date="2014-04" db="EMBL/GenBank/DDBJ databases">
        <authorList>
            <consortium name="DOE Joint Genome Institute"/>
            <person name="Kuo A."/>
            <person name="Tarkka M."/>
            <person name="Buscot F."/>
            <person name="Kohler A."/>
            <person name="Nagy L.G."/>
            <person name="Floudas D."/>
            <person name="Copeland A."/>
            <person name="Barry K.W."/>
            <person name="Cichocki N."/>
            <person name="Veneault-Fourrey C."/>
            <person name="LaButti K."/>
            <person name="Lindquist E.A."/>
            <person name="Lipzen A."/>
            <person name="Lundell T."/>
            <person name="Morin E."/>
            <person name="Murat C."/>
            <person name="Sun H."/>
            <person name="Tunlid A."/>
            <person name="Henrissat B."/>
            <person name="Grigoriev I.V."/>
            <person name="Hibbett D.S."/>
            <person name="Martin F."/>
            <person name="Nordberg H.P."/>
            <person name="Cantor M.N."/>
            <person name="Hua S.X."/>
        </authorList>
    </citation>
    <scope>NUCLEOTIDE SEQUENCE [LARGE SCALE GENOMIC DNA]</scope>
    <source>
        <strain evidence="2 3">F 1598</strain>
    </source>
</reference>
<dbReference type="PANTHER" id="PTHR33104:SF2">
    <property type="entry name" value="CXC3 LIKE CYSTEINE CLUSTER DOMAIN-CONTAINING PROTEIN"/>
    <property type="match status" value="1"/>
</dbReference>
<dbReference type="InParanoid" id="A0A0C3ELC4"/>
<organism evidence="2 3">
    <name type="scientific">Piloderma croceum (strain F 1598)</name>
    <dbReference type="NCBI Taxonomy" id="765440"/>
    <lineage>
        <taxon>Eukaryota</taxon>
        <taxon>Fungi</taxon>
        <taxon>Dikarya</taxon>
        <taxon>Basidiomycota</taxon>
        <taxon>Agaricomycotina</taxon>
        <taxon>Agaricomycetes</taxon>
        <taxon>Agaricomycetidae</taxon>
        <taxon>Atheliales</taxon>
        <taxon>Atheliaceae</taxon>
        <taxon>Piloderma</taxon>
    </lineage>
</organism>
<feature type="region of interest" description="Disordered" evidence="1">
    <location>
        <begin position="135"/>
        <end position="154"/>
    </location>
</feature>
<dbReference type="Proteomes" id="UP000054166">
    <property type="component" value="Unassembled WGS sequence"/>
</dbReference>
<dbReference type="EMBL" id="KN833083">
    <property type="protein sequence ID" value="KIM73395.1"/>
    <property type="molecule type" value="Genomic_DNA"/>
</dbReference>
<name>A0A0C3ELC4_PILCF</name>
<reference evidence="3" key="2">
    <citation type="submission" date="2015-01" db="EMBL/GenBank/DDBJ databases">
        <title>Evolutionary Origins and Diversification of the Mycorrhizal Mutualists.</title>
        <authorList>
            <consortium name="DOE Joint Genome Institute"/>
            <consortium name="Mycorrhizal Genomics Consortium"/>
            <person name="Kohler A."/>
            <person name="Kuo A."/>
            <person name="Nagy L.G."/>
            <person name="Floudas D."/>
            <person name="Copeland A."/>
            <person name="Barry K.W."/>
            <person name="Cichocki N."/>
            <person name="Veneault-Fourrey C."/>
            <person name="LaButti K."/>
            <person name="Lindquist E.A."/>
            <person name="Lipzen A."/>
            <person name="Lundell T."/>
            <person name="Morin E."/>
            <person name="Murat C."/>
            <person name="Riley R."/>
            <person name="Ohm R."/>
            <person name="Sun H."/>
            <person name="Tunlid A."/>
            <person name="Henrissat B."/>
            <person name="Grigoriev I.V."/>
            <person name="Hibbett D.S."/>
            <person name="Martin F."/>
        </authorList>
    </citation>
    <scope>NUCLEOTIDE SEQUENCE [LARGE SCALE GENOMIC DNA]</scope>
    <source>
        <strain evidence="3">F 1598</strain>
    </source>
</reference>
<feature type="region of interest" description="Disordered" evidence="1">
    <location>
        <begin position="1"/>
        <end position="20"/>
    </location>
</feature>
<dbReference type="HOGENOM" id="CLU_003703_5_1_1"/>
<dbReference type="Pfam" id="PF18758">
    <property type="entry name" value="KDZ"/>
    <property type="match status" value="1"/>
</dbReference>